<evidence type="ECO:0000256" key="5">
    <source>
        <dbReference type="ARBA" id="ARBA00022982"/>
    </source>
</evidence>
<comment type="similarity">
    <text evidence="8">Belongs to the 4Fe4S bacterial-type ferredoxin family. RnfC subfamily.</text>
</comment>
<comment type="subcellular location">
    <subcellularLocation>
        <location evidence="8">Cell membrane</location>
        <topology evidence="8">Peripheral membrane protein</topology>
    </subcellularLocation>
</comment>
<dbReference type="Gene3D" id="3.10.20.600">
    <property type="match status" value="1"/>
</dbReference>
<evidence type="ECO:0000256" key="8">
    <source>
        <dbReference type="HAMAP-Rule" id="MF_00461"/>
    </source>
</evidence>
<dbReference type="NCBIfam" id="NF003454">
    <property type="entry name" value="PRK05035.1"/>
    <property type="match status" value="1"/>
</dbReference>
<dbReference type="Pfam" id="PF13237">
    <property type="entry name" value="Fer4_10"/>
    <property type="match status" value="1"/>
</dbReference>
<dbReference type="InterPro" id="IPR017896">
    <property type="entry name" value="4Fe4S_Fe-S-bd"/>
</dbReference>
<dbReference type="SUPFAM" id="SSF142019">
    <property type="entry name" value="Nqo1 FMN-binding domain-like"/>
    <property type="match status" value="1"/>
</dbReference>
<feature type="binding site" evidence="8">
    <location>
        <position position="398"/>
    </location>
    <ligand>
        <name>[4Fe-4S] cluster</name>
        <dbReference type="ChEBI" id="CHEBI:49883"/>
        <label>2</label>
    </ligand>
</feature>
<dbReference type="SUPFAM" id="SSF46548">
    <property type="entry name" value="alpha-helical ferredoxin"/>
    <property type="match status" value="1"/>
</dbReference>
<dbReference type="GO" id="GO:0051539">
    <property type="term" value="F:4 iron, 4 sulfur cluster binding"/>
    <property type="evidence" value="ECO:0007669"/>
    <property type="project" value="UniProtKB-KW"/>
</dbReference>
<feature type="binding site" evidence="8">
    <location>
        <position position="362"/>
    </location>
    <ligand>
        <name>[4Fe-4S] cluster</name>
        <dbReference type="ChEBI" id="CHEBI:49883"/>
        <label>1</label>
    </ligand>
</feature>
<dbReference type="InterPro" id="IPR026902">
    <property type="entry name" value="RnfC_N"/>
</dbReference>
<keyword evidence="7 8" id="KW-0411">Iron-sulfur</keyword>
<protein>
    <recommendedName>
        <fullName evidence="8">Ion-translocating oxidoreductase complex subunit C</fullName>
        <ecNumber evidence="8">7.-.-.-</ecNumber>
    </recommendedName>
    <alternativeName>
        <fullName evidence="8">Rnf electron transport complex subunit C</fullName>
    </alternativeName>
</protein>
<sequence>MKQLFRGGIHPNDGKALSRGGAPVPMPAPSRVIIPMSQHIGAPCSPLVKVGDTVKLGQKIGDGEGVCSPVHASVSGTVAAVEQMPIPGGRKAVCVVIDSDGKDTPDPAIQPRKSHKELSPAELAGIVREAGICGMGGAAYPTNSKILSTAGKTETLLINACECEPYITSDDMVMCTWPEKVILGARIVADVIGAKHTVIAVEDNKPEAIEALRAKAEGNDDIEIRALPTRYPQGAKKQLILAVTGREVAPGARTGALFNVTTIYSICRAVYEGLPITEKVVTVTGEGANEPKNVIVRIGTPLEEVLKFAGGVKEETCKVVCGGPMMGVAQGNLSVPVVKGTNALLCLTDAAPAADDPTCIRCGKCMEACPMGLQPLNLYRYVNSANKEELQRLNLEDCMECGCCAYVCPGRLPLVETFKAGKKLLKEGKR</sequence>
<dbReference type="NCBIfam" id="TIGR01945">
    <property type="entry name" value="rnfC"/>
    <property type="match status" value="1"/>
</dbReference>
<dbReference type="GO" id="GO:0022900">
    <property type="term" value="P:electron transport chain"/>
    <property type="evidence" value="ECO:0007669"/>
    <property type="project" value="UniProtKB-UniRule"/>
</dbReference>
<dbReference type="Proteomes" id="UP000886876">
    <property type="component" value="Unassembled WGS sequence"/>
</dbReference>
<dbReference type="PROSITE" id="PS00198">
    <property type="entry name" value="4FE4S_FER_1"/>
    <property type="match status" value="2"/>
</dbReference>
<keyword evidence="1 8" id="KW-0813">Transport</keyword>
<evidence type="ECO:0000256" key="3">
    <source>
        <dbReference type="ARBA" id="ARBA00022723"/>
    </source>
</evidence>
<organism evidence="11 12">
    <name type="scientific">Candidatus Scatomorpha pullistercoris</name>
    <dbReference type="NCBI Taxonomy" id="2840929"/>
    <lineage>
        <taxon>Bacteria</taxon>
        <taxon>Bacillati</taxon>
        <taxon>Bacillota</taxon>
        <taxon>Clostridia</taxon>
        <taxon>Eubacteriales</taxon>
        <taxon>Candidatus Scatomorpha</taxon>
    </lineage>
</organism>
<keyword evidence="4 8" id="KW-0677">Repeat</keyword>
<feature type="binding site" evidence="8">
    <location>
        <position position="404"/>
    </location>
    <ligand>
        <name>[4Fe-4S] cluster</name>
        <dbReference type="ChEBI" id="CHEBI:49883"/>
        <label>2</label>
    </ligand>
</feature>
<feature type="binding site" evidence="8">
    <location>
        <position position="401"/>
    </location>
    <ligand>
        <name>[4Fe-4S] cluster</name>
        <dbReference type="ChEBI" id="CHEBI:49883"/>
        <label>2</label>
    </ligand>
</feature>
<dbReference type="PANTHER" id="PTHR43034">
    <property type="entry name" value="ION-TRANSLOCATING OXIDOREDUCTASE COMPLEX SUBUNIT C"/>
    <property type="match status" value="1"/>
</dbReference>
<dbReference type="Gene3D" id="3.30.70.20">
    <property type="match status" value="1"/>
</dbReference>
<dbReference type="EC" id="7.-.-.-" evidence="8"/>
<dbReference type="InterPro" id="IPR010208">
    <property type="entry name" value="Ion_transpt_RnfC/RsxC"/>
</dbReference>
<keyword evidence="2 8" id="KW-0004">4Fe-4S</keyword>
<keyword evidence="8" id="KW-0472">Membrane</keyword>
<evidence type="ECO:0000256" key="4">
    <source>
        <dbReference type="ARBA" id="ARBA00022737"/>
    </source>
</evidence>
<dbReference type="Pfam" id="PF13375">
    <property type="entry name" value="RnfC_N"/>
    <property type="match status" value="1"/>
</dbReference>
<dbReference type="InterPro" id="IPR037225">
    <property type="entry name" value="Nuo51_FMN-bd_sf"/>
</dbReference>
<comment type="caution">
    <text evidence="11">The sequence shown here is derived from an EMBL/GenBank/DDBJ whole genome shotgun (WGS) entry which is preliminary data.</text>
</comment>
<comment type="subunit">
    <text evidence="8">The complex is composed of six subunits: RnfA, RnfB, RnfC, RnfD, RnfE and RnfG.</text>
</comment>
<dbReference type="Pfam" id="PF10531">
    <property type="entry name" value="SLBB"/>
    <property type="match status" value="1"/>
</dbReference>
<keyword evidence="8" id="KW-1003">Cell membrane</keyword>
<dbReference type="PROSITE" id="PS51379">
    <property type="entry name" value="4FE4S_FER_2"/>
    <property type="match status" value="2"/>
</dbReference>
<feature type="binding site" evidence="8">
    <location>
        <position position="365"/>
    </location>
    <ligand>
        <name>[4Fe-4S] cluster</name>
        <dbReference type="ChEBI" id="CHEBI:49883"/>
        <label>1</label>
    </ligand>
</feature>
<dbReference type="InterPro" id="IPR017900">
    <property type="entry name" value="4Fe4S_Fe_S_CS"/>
</dbReference>
<dbReference type="AlphaFoldDB" id="A0A9D1G327"/>
<keyword evidence="5 8" id="KW-0249">Electron transport</keyword>
<feature type="binding site" evidence="8">
    <location>
        <position position="359"/>
    </location>
    <ligand>
        <name>[4Fe-4S] cluster</name>
        <dbReference type="ChEBI" id="CHEBI:49883"/>
        <label>1</label>
    </ligand>
</feature>
<feature type="domain" description="4Fe-4S ferredoxin-type" evidence="10">
    <location>
        <begin position="350"/>
        <end position="379"/>
    </location>
</feature>
<evidence type="ECO:0000256" key="1">
    <source>
        <dbReference type="ARBA" id="ARBA00022448"/>
    </source>
</evidence>
<keyword evidence="8" id="KW-1278">Translocase</keyword>
<reference evidence="11" key="2">
    <citation type="journal article" date="2021" name="PeerJ">
        <title>Extensive microbial diversity within the chicken gut microbiome revealed by metagenomics and culture.</title>
        <authorList>
            <person name="Gilroy R."/>
            <person name="Ravi A."/>
            <person name="Getino M."/>
            <person name="Pursley I."/>
            <person name="Horton D.L."/>
            <person name="Alikhan N.F."/>
            <person name="Baker D."/>
            <person name="Gharbi K."/>
            <person name="Hall N."/>
            <person name="Watson M."/>
            <person name="Adriaenssens E.M."/>
            <person name="Foster-Nyarko E."/>
            <person name="Jarju S."/>
            <person name="Secka A."/>
            <person name="Antonio M."/>
            <person name="Oren A."/>
            <person name="Chaudhuri R.R."/>
            <person name="La Ragione R."/>
            <person name="Hildebrand F."/>
            <person name="Pallen M.J."/>
        </authorList>
    </citation>
    <scope>NUCLEOTIDE SEQUENCE</scope>
    <source>
        <strain evidence="11">ChiHecec3B27-6122</strain>
    </source>
</reference>
<evidence type="ECO:0000256" key="9">
    <source>
        <dbReference type="SAM" id="MobiDB-lite"/>
    </source>
</evidence>
<proteinExistence type="inferred from homology"/>
<evidence type="ECO:0000313" key="11">
    <source>
        <dbReference type="EMBL" id="HIS96617.1"/>
    </source>
</evidence>
<comment type="function">
    <text evidence="8">Part of a membrane-bound complex that couples electron transfer with translocation of ions across the membrane.</text>
</comment>
<evidence type="ECO:0000313" key="12">
    <source>
        <dbReference type="Proteomes" id="UP000886876"/>
    </source>
</evidence>
<keyword evidence="6 8" id="KW-0408">Iron</keyword>
<feature type="binding site" evidence="8">
    <location>
        <position position="408"/>
    </location>
    <ligand>
        <name>[4Fe-4S] cluster</name>
        <dbReference type="ChEBI" id="CHEBI:49883"/>
        <label>1</label>
    </ligand>
</feature>
<dbReference type="EMBL" id="DVJS01000032">
    <property type="protein sequence ID" value="HIS96617.1"/>
    <property type="molecule type" value="Genomic_DNA"/>
</dbReference>
<comment type="cofactor">
    <cofactor evidence="8">
        <name>[4Fe-4S] cluster</name>
        <dbReference type="ChEBI" id="CHEBI:49883"/>
    </cofactor>
    <text evidence="8">Binds 2 [4Fe-4S] clusters per subunit.</text>
</comment>
<evidence type="ECO:0000256" key="6">
    <source>
        <dbReference type="ARBA" id="ARBA00023004"/>
    </source>
</evidence>
<keyword evidence="3 8" id="KW-0479">Metal-binding</keyword>
<evidence type="ECO:0000256" key="2">
    <source>
        <dbReference type="ARBA" id="ARBA00022485"/>
    </source>
</evidence>
<feature type="region of interest" description="Disordered" evidence="9">
    <location>
        <begin position="1"/>
        <end position="22"/>
    </location>
</feature>
<evidence type="ECO:0000256" key="7">
    <source>
        <dbReference type="ARBA" id="ARBA00023014"/>
    </source>
</evidence>
<dbReference type="HAMAP" id="MF_00461">
    <property type="entry name" value="RsxC_RnfC"/>
    <property type="match status" value="1"/>
</dbReference>
<dbReference type="Pfam" id="PF01512">
    <property type="entry name" value="Complex1_51K"/>
    <property type="match status" value="1"/>
</dbReference>
<gene>
    <name evidence="11" type="primary">rsxC</name>
    <name evidence="8" type="synonym">rnfC</name>
    <name evidence="11" type="ORF">IAD42_01425</name>
</gene>
<dbReference type="GO" id="GO:0005886">
    <property type="term" value="C:plasma membrane"/>
    <property type="evidence" value="ECO:0007669"/>
    <property type="project" value="UniProtKB-SubCell"/>
</dbReference>
<dbReference type="GO" id="GO:0046872">
    <property type="term" value="F:metal ion binding"/>
    <property type="evidence" value="ECO:0007669"/>
    <property type="project" value="UniProtKB-KW"/>
</dbReference>
<dbReference type="Gene3D" id="3.40.50.11540">
    <property type="entry name" value="NADH-ubiquinone oxidoreductase 51kDa subunit"/>
    <property type="match status" value="1"/>
</dbReference>
<dbReference type="InterPro" id="IPR019554">
    <property type="entry name" value="Soluble_ligand-bd"/>
</dbReference>
<name>A0A9D1G327_9FIRM</name>
<accession>A0A9D1G327</accession>
<evidence type="ECO:0000259" key="10">
    <source>
        <dbReference type="PROSITE" id="PS51379"/>
    </source>
</evidence>
<dbReference type="PANTHER" id="PTHR43034:SF2">
    <property type="entry name" value="ION-TRANSLOCATING OXIDOREDUCTASE COMPLEX SUBUNIT C"/>
    <property type="match status" value="1"/>
</dbReference>
<feature type="domain" description="4Fe-4S ferredoxin-type" evidence="10">
    <location>
        <begin position="389"/>
        <end position="417"/>
    </location>
</feature>
<dbReference type="InterPro" id="IPR011538">
    <property type="entry name" value="Nuo51_FMN-bd"/>
</dbReference>
<reference evidence="11" key="1">
    <citation type="submission" date="2020-10" db="EMBL/GenBank/DDBJ databases">
        <authorList>
            <person name="Gilroy R."/>
        </authorList>
    </citation>
    <scope>NUCLEOTIDE SEQUENCE</scope>
    <source>
        <strain evidence="11">ChiHecec3B27-6122</strain>
    </source>
</reference>
<feature type="binding site" evidence="8">
    <location>
        <position position="369"/>
    </location>
    <ligand>
        <name>[4Fe-4S] cluster</name>
        <dbReference type="ChEBI" id="CHEBI:49883"/>
        <label>2</label>
    </ligand>
</feature>
<dbReference type="GO" id="GO:0009055">
    <property type="term" value="F:electron transfer activity"/>
    <property type="evidence" value="ECO:0007669"/>
    <property type="project" value="InterPro"/>
</dbReference>